<name>A0A0F8ZCU7_9ZZZZ</name>
<accession>A0A0F8ZCU7</accession>
<protein>
    <submittedName>
        <fullName evidence="1">Uncharacterized protein</fullName>
    </submittedName>
</protein>
<comment type="caution">
    <text evidence="1">The sequence shown here is derived from an EMBL/GenBank/DDBJ whole genome shotgun (WGS) entry which is preliminary data.</text>
</comment>
<sequence length="39" mass="4791">NPEKFEKEEKFELLNPKYNVTSRDIRDFILEQYKEESAI</sequence>
<feature type="non-terminal residue" evidence="1">
    <location>
        <position position="1"/>
    </location>
</feature>
<evidence type="ECO:0000313" key="1">
    <source>
        <dbReference type="EMBL" id="KKK91622.1"/>
    </source>
</evidence>
<dbReference type="EMBL" id="LAZR01048571">
    <property type="protein sequence ID" value="KKK91622.1"/>
    <property type="molecule type" value="Genomic_DNA"/>
</dbReference>
<proteinExistence type="predicted"/>
<organism evidence="1">
    <name type="scientific">marine sediment metagenome</name>
    <dbReference type="NCBI Taxonomy" id="412755"/>
    <lineage>
        <taxon>unclassified sequences</taxon>
        <taxon>metagenomes</taxon>
        <taxon>ecological metagenomes</taxon>
    </lineage>
</organism>
<reference evidence="1" key="1">
    <citation type="journal article" date="2015" name="Nature">
        <title>Complex archaea that bridge the gap between prokaryotes and eukaryotes.</title>
        <authorList>
            <person name="Spang A."/>
            <person name="Saw J.H."/>
            <person name="Jorgensen S.L."/>
            <person name="Zaremba-Niedzwiedzka K."/>
            <person name="Martijn J."/>
            <person name="Lind A.E."/>
            <person name="van Eijk R."/>
            <person name="Schleper C."/>
            <person name="Guy L."/>
            <person name="Ettema T.J."/>
        </authorList>
    </citation>
    <scope>NUCLEOTIDE SEQUENCE</scope>
</reference>
<gene>
    <name evidence="1" type="ORF">LCGC14_2711080</name>
</gene>
<dbReference type="AlphaFoldDB" id="A0A0F8ZCU7"/>